<proteinExistence type="predicted"/>
<gene>
    <name evidence="3" type="ORF">Rleg9DRAFT_6895</name>
</gene>
<feature type="domain" description="Intradiol ring-cleavage dioxygenases" evidence="2">
    <location>
        <begin position="84"/>
        <end position="199"/>
    </location>
</feature>
<dbReference type="EMBL" id="JH719381">
    <property type="protein sequence ID" value="EJB07874.1"/>
    <property type="molecule type" value="Genomic_DNA"/>
</dbReference>
<organism evidence="3 4">
    <name type="scientific">Rhizobium leguminosarum bv. trifolii WSM597</name>
    <dbReference type="NCBI Taxonomy" id="754764"/>
    <lineage>
        <taxon>Bacteria</taxon>
        <taxon>Pseudomonadati</taxon>
        <taxon>Pseudomonadota</taxon>
        <taxon>Alphaproteobacteria</taxon>
        <taxon>Hyphomicrobiales</taxon>
        <taxon>Rhizobiaceae</taxon>
        <taxon>Rhizobium/Agrobacterium group</taxon>
        <taxon>Rhizobium</taxon>
    </lineage>
</organism>
<evidence type="ECO:0000259" key="2">
    <source>
        <dbReference type="Pfam" id="PF00775"/>
    </source>
</evidence>
<feature type="chain" id="PRO_5003722810" evidence="1">
    <location>
        <begin position="22"/>
        <end position="299"/>
    </location>
</feature>
<keyword evidence="3" id="KW-0560">Oxidoreductase</keyword>
<dbReference type="GO" id="GO:0008199">
    <property type="term" value="F:ferric iron binding"/>
    <property type="evidence" value="ECO:0007669"/>
    <property type="project" value="InterPro"/>
</dbReference>
<evidence type="ECO:0000313" key="4">
    <source>
        <dbReference type="Proteomes" id="UP000005092"/>
    </source>
</evidence>
<name>I9NIW6_RHILT</name>
<evidence type="ECO:0000313" key="3">
    <source>
        <dbReference type="EMBL" id="EJB07874.1"/>
    </source>
</evidence>
<dbReference type="Proteomes" id="UP000005092">
    <property type="component" value="Unassembled WGS sequence"/>
</dbReference>
<feature type="signal peptide" evidence="1">
    <location>
        <begin position="1"/>
        <end position="21"/>
    </location>
</feature>
<dbReference type="Pfam" id="PF00775">
    <property type="entry name" value="Dioxygenase_C"/>
    <property type="match status" value="1"/>
</dbReference>
<dbReference type="PANTHER" id="PTHR34315">
    <property type="match status" value="1"/>
</dbReference>
<accession>I9NIW6</accession>
<dbReference type="InterPro" id="IPR000627">
    <property type="entry name" value="Intradiol_dOase_C"/>
</dbReference>
<keyword evidence="1" id="KW-0732">Signal</keyword>
<reference evidence="3 4" key="1">
    <citation type="submission" date="2012-02" db="EMBL/GenBank/DDBJ databases">
        <title>Improved High-Quality Draft Sequence of Rhizobium leguminosarum bv. trifolii WSM597.</title>
        <authorList>
            <consortium name="US DOE Joint Genome Institute"/>
            <person name="Lucas S."/>
            <person name="Han J."/>
            <person name="Lapidus A."/>
            <person name="Cheng J.-F."/>
            <person name="Goodwin L."/>
            <person name="Pitluck S."/>
            <person name="Peters L."/>
            <person name="Ovchinnikova G."/>
            <person name="Held B."/>
            <person name="Detter J.C."/>
            <person name="Han C."/>
            <person name="Tapia R."/>
            <person name="Land M."/>
            <person name="Hauser L."/>
            <person name="Kyrpides N."/>
            <person name="Ivanova N."/>
            <person name="Pagani I."/>
            <person name="Brau L."/>
            <person name="Yates R."/>
            <person name="O'Hara G."/>
            <person name="Rui T."/>
            <person name="Howieson J."/>
            <person name="Reeve W."/>
            <person name="Woyke T."/>
        </authorList>
    </citation>
    <scope>NUCLEOTIDE SEQUENCE [LARGE SCALE GENOMIC DNA]</scope>
    <source>
        <strain evidence="3 4">WSM597</strain>
    </source>
</reference>
<sequence>MQRRTLVLGGAAIAASTVAAAAIWPRRHITVAARTFDWKGTDFLSGGTKSVAWEKLPAPLFRSRPNCVVTSAQTLGPCHVNNIPARQDVSEGKAGLPLRLAVRIVHAADCRPVESADIEIWHTDHRGIYSGREAADMCTLGDAEAISGLAFRGRQLTDAEGQASFLTAYPGWYKGRTPHVHCRILVEGKELLVSQIYFDDTLSDIIYGEHPDYLGRPPAIRAMTGMASSRRMPPITYSTSRSSMAACFPPPSRSASLRRRIAEKAADCQRLALTGFLRHRGFKGRSCIRYETRCSIPAY</sequence>
<dbReference type="InterPro" id="IPR015889">
    <property type="entry name" value="Intradiol_dOase_core"/>
</dbReference>
<dbReference type="AlphaFoldDB" id="I9NIW6"/>
<dbReference type="Gene3D" id="2.60.130.10">
    <property type="entry name" value="Aromatic compound dioxygenase"/>
    <property type="match status" value="1"/>
</dbReference>
<keyword evidence="3" id="KW-0223">Dioxygenase</keyword>
<evidence type="ECO:0000256" key="1">
    <source>
        <dbReference type="SAM" id="SignalP"/>
    </source>
</evidence>
<dbReference type="SUPFAM" id="SSF49482">
    <property type="entry name" value="Aromatic compound dioxygenase"/>
    <property type="match status" value="1"/>
</dbReference>
<protein>
    <submittedName>
        <fullName evidence="3">Protocatechuate 3,4-dioxygenase beta subunit</fullName>
    </submittedName>
</protein>
<dbReference type="HOGENOM" id="CLU_027719_2_1_5"/>
<dbReference type="PANTHER" id="PTHR34315:SF1">
    <property type="entry name" value="INTRADIOL RING-CLEAVAGE DIOXYGENASES DOMAIN-CONTAINING PROTEIN-RELATED"/>
    <property type="match status" value="1"/>
</dbReference>
<dbReference type="GO" id="GO:0016702">
    <property type="term" value="F:oxidoreductase activity, acting on single donors with incorporation of molecular oxygen, incorporation of two atoms of oxygen"/>
    <property type="evidence" value="ECO:0007669"/>
    <property type="project" value="InterPro"/>
</dbReference>